<dbReference type="PRINTS" id="PR00364">
    <property type="entry name" value="DISEASERSIST"/>
</dbReference>
<proteinExistence type="predicted"/>
<name>A0ABW4A9A6_9ACTN</name>
<dbReference type="Gene3D" id="3.40.50.300">
    <property type="entry name" value="P-loop containing nucleotide triphosphate hydrolases"/>
    <property type="match status" value="1"/>
</dbReference>
<dbReference type="SUPFAM" id="SSF52540">
    <property type="entry name" value="P-loop containing nucleoside triphosphate hydrolases"/>
    <property type="match status" value="1"/>
</dbReference>
<dbReference type="Proteomes" id="UP001597183">
    <property type="component" value="Unassembled WGS sequence"/>
</dbReference>
<dbReference type="EMBL" id="JBHTMK010000023">
    <property type="protein sequence ID" value="MFD1367345.1"/>
    <property type="molecule type" value="Genomic_DNA"/>
</dbReference>
<evidence type="ECO:0000313" key="1">
    <source>
        <dbReference type="EMBL" id="MFD1367345.1"/>
    </source>
</evidence>
<protein>
    <submittedName>
        <fullName evidence="1">Tetratricopeptide repeat protein</fullName>
    </submittedName>
</protein>
<dbReference type="InterPro" id="IPR011990">
    <property type="entry name" value="TPR-like_helical_dom_sf"/>
</dbReference>
<dbReference type="PANTHER" id="PTHR46082:SF6">
    <property type="entry name" value="AAA+ ATPASE DOMAIN-CONTAINING PROTEIN-RELATED"/>
    <property type="match status" value="1"/>
</dbReference>
<dbReference type="InterPro" id="IPR027417">
    <property type="entry name" value="P-loop_NTPase"/>
</dbReference>
<comment type="caution">
    <text evidence="1">The sequence shown here is derived from an EMBL/GenBank/DDBJ whole genome shotgun (WGS) entry which is preliminary data.</text>
</comment>
<sequence length="697" mass="75290">MHNLPRASAVFLGRDLQVLADQLSDDAGVAVGRVIAVHGLGGIGKSELANHYARAYLTRYSLVWWVTADSVENLELGLTALTRRLHPVATLTDAQGWAMGWLQANSGWLLVLDNVEDVTHIADLLGVVAAQGQVLVTTRRDLGTARWTVLGFTPFRLSALTRAASVRLLTRLTGRSDDAGADRLAADLGDLPLALEQAAAYVSQHESMSFDDYRDLLAGRFVRVAGSSGFGGRDSGAVATVWTLTMAAIADASPLTSSVMDVLAWLAPDDLPDDVLGGLSDDPFDIDDALALLASYCMISRNGGTVSVHRLVQAVTRNSQEIAETDEIVQRQAVRLLIEAIPNDPINDIRDWPRWAALLPHGDALFAHVSDDHRNPDVPRLGARFATYRQHQGQTGKAIAQFESVLADRCRLLGGDHPDTLASRHSLAFAYLAAGRLDAAITALEGVVADRRRLLGDDHPDTLTSRHHLAFAYREAGRSDEAITAFESVLADARHVLGEHHPDTLAVRHDCAGAYQSAGRFTEAAAMLEGVLADRCRLLGGVHPDTLATRNNLFLVYREVARLDEAVTGFVGLLADARLVLGESHPNTLAVRSNLAGAYQAVGRLDEAIAVSERVLVDARQVFGDHHPNTYKARHGLAATYQAAGRFDEAIAAFKAVLDDRRRLLGTSHPHTLRSRRSLAAAYREAEGLPPVEGVLE</sequence>
<reference evidence="2" key="1">
    <citation type="journal article" date="2019" name="Int. J. Syst. Evol. Microbiol.">
        <title>The Global Catalogue of Microorganisms (GCM) 10K type strain sequencing project: providing services to taxonomists for standard genome sequencing and annotation.</title>
        <authorList>
            <consortium name="The Broad Institute Genomics Platform"/>
            <consortium name="The Broad Institute Genome Sequencing Center for Infectious Disease"/>
            <person name="Wu L."/>
            <person name="Ma J."/>
        </authorList>
    </citation>
    <scope>NUCLEOTIDE SEQUENCE [LARGE SCALE GENOMIC DNA]</scope>
    <source>
        <strain evidence="2">CCM 7526</strain>
    </source>
</reference>
<dbReference type="PANTHER" id="PTHR46082">
    <property type="entry name" value="ATP/GTP-BINDING PROTEIN-RELATED"/>
    <property type="match status" value="1"/>
</dbReference>
<dbReference type="Pfam" id="PF13374">
    <property type="entry name" value="TPR_10"/>
    <property type="match status" value="2"/>
</dbReference>
<dbReference type="Pfam" id="PF13424">
    <property type="entry name" value="TPR_12"/>
    <property type="match status" value="2"/>
</dbReference>
<accession>A0ABW4A9A6</accession>
<dbReference type="RefSeq" id="WP_378078712.1">
    <property type="nucleotide sequence ID" value="NZ_JBHTMK010000023.1"/>
</dbReference>
<dbReference type="Gene3D" id="1.25.40.10">
    <property type="entry name" value="Tetratricopeptide repeat domain"/>
    <property type="match status" value="2"/>
</dbReference>
<dbReference type="InterPro" id="IPR053137">
    <property type="entry name" value="NLR-like"/>
</dbReference>
<gene>
    <name evidence="1" type="ORF">ACFQ5G_18470</name>
</gene>
<organism evidence="1 2">
    <name type="scientific">Actinoplanes sichuanensis</name>
    <dbReference type="NCBI Taxonomy" id="512349"/>
    <lineage>
        <taxon>Bacteria</taxon>
        <taxon>Bacillati</taxon>
        <taxon>Actinomycetota</taxon>
        <taxon>Actinomycetes</taxon>
        <taxon>Micromonosporales</taxon>
        <taxon>Micromonosporaceae</taxon>
        <taxon>Actinoplanes</taxon>
    </lineage>
</organism>
<keyword evidence="2" id="KW-1185">Reference proteome</keyword>
<dbReference type="SUPFAM" id="SSF48452">
    <property type="entry name" value="TPR-like"/>
    <property type="match status" value="2"/>
</dbReference>
<evidence type="ECO:0000313" key="2">
    <source>
        <dbReference type="Proteomes" id="UP001597183"/>
    </source>
</evidence>